<protein>
    <submittedName>
        <fullName evidence="1">Uncharacterized protein</fullName>
    </submittedName>
</protein>
<gene>
    <name evidence="1" type="ORF">CCOS01_17064</name>
</gene>
<name>A0AAI9YEU2_9PEZI</name>
<organism evidence="1 2">
    <name type="scientific">Colletotrichum costaricense</name>
    <dbReference type="NCBI Taxonomy" id="1209916"/>
    <lineage>
        <taxon>Eukaryota</taxon>
        <taxon>Fungi</taxon>
        <taxon>Dikarya</taxon>
        <taxon>Ascomycota</taxon>
        <taxon>Pezizomycotina</taxon>
        <taxon>Sordariomycetes</taxon>
        <taxon>Hypocreomycetidae</taxon>
        <taxon>Glomerellales</taxon>
        <taxon>Glomerellaceae</taxon>
        <taxon>Colletotrichum</taxon>
        <taxon>Colletotrichum acutatum species complex</taxon>
    </lineage>
</organism>
<evidence type="ECO:0000313" key="1">
    <source>
        <dbReference type="EMBL" id="KAK1503165.1"/>
    </source>
</evidence>
<accession>A0AAI9YEU2</accession>
<dbReference type="EMBL" id="MOOE01000039">
    <property type="protein sequence ID" value="KAK1503165.1"/>
    <property type="molecule type" value="Genomic_DNA"/>
</dbReference>
<dbReference type="Proteomes" id="UP001240678">
    <property type="component" value="Unassembled WGS sequence"/>
</dbReference>
<dbReference type="AlphaFoldDB" id="A0AAI9YEU2"/>
<dbReference type="RefSeq" id="XP_060304247.1">
    <property type="nucleotide sequence ID" value="XM_060465198.1"/>
</dbReference>
<reference evidence="1 2" key="1">
    <citation type="submission" date="2016-10" db="EMBL/GenBank/DDBJ databases">
        <title>The genome sequence of Colletotrichum fioriniae PJ7.</title>
        <authorList>
            <person name="Baroncelli R."/>
        </authorList>
    </citation>
    <scope>NUCLEOTIDE SEQUENCE [LARGE SCALE GENOMIC DNA]</scope>
    <source>
        <strain evidence="1 2">IMI 309622</strain>
    </source>
</reference>
<comment type="caution">
    <text evidence="1">The sequence shown here is derived from an EMBL/GenBank/DDBJ whole genome shotgun (WGS) entry which is preliminary data.</text>
</comment>
<keyword evidence="2" id="KW-1185">Reference proteome</keyword>
<proteinExistence type="predicted"/>
<dbReference type="GeneID" id="85348745"/>
<sequence length="104" mass="11452">MKPYYPLFLAQAVCCATLQEQTTNLNDNALAKRASCNVCVTTVKASSTTIWGPFSIPFDQGGQTSRGVYVGCNVHIDRKRTTDCPQWRVWTSGSCGQVIKQQTC</sequence>
<evidence type="ECO:0000313" key="2">
    <source>
        <dbReference type="Proteomes" id="UP001240678"/>
    </source>
</evidence>